<dbReference type="GO" id="GO:0016491">
    <property type="term" value="F:oxidoreductase activity"/>
    <property type="evidence" value="ECO:0007669"/>
    <property type="project" value="UniProtKB-KW"/>
</dbReference>
<name>A0ABW6SC54_9NOCA</name>
<dbReference type="Gene3D" id="3.40.50.720">
    <property type="entry name" value="NAD(P)-binding Rossmann-like Domain"/>
    <property type="match status" value="1"/>
</dbReference>
<dbReference type="RefSeq" id="WP_051194303.1">
    <property type="nucleotide sequence ID" value="NZ_JBIAQY010000022.1"/>
</dbReference>
<dbReference type="Proteomes" id="UP001601992">
    <property type="component" value="Unassembled WGS sequence"/>
</dbReference>
<dbReference type="Pfam" id="PF00106">
    <property type="entry name" value="adh_short"/>
    <property type="match status" value="1"/>
</dbReference>
<evidence type="ECO:0000313" key="4">
    <source>
        <dbReference type="EMBL" id="MFF3573892.1"/>
    </source>
</evidence>
<evidence type="ECO:0000256" key="1">
    <source>
        <dbReference type="ARBA" id="ARBA00006484"/>
    </source>
</evidence>
<dbReference type="InterPro" id="IPR002347">
    <property type="entry name" value="SDR_fam"/>
</dbReference>
<dbReference type="InterPro" id="IPR020904">
    <property type="entry name" value="Sc_DH/Rdtase_CS"/>
</dbReference>
<reference evidence="4 5" key="1">
    <citation type="submission" date="2024-10" db="EMBL/GenBank/DDBJ databases">
        <title>The Natural Products Discovery Center: Release of the First 8490 Sequenced Strains for Exploring Actinobacteria Biosynthetic Diversity.</title>
        <authorList>
            <person name="Kalkreuter E."/>
            <person name="Kautsar S.A."/>
            <person name="Yang D."/>
            <person name="Bader C.D."/>
            <person name="Teijaro C.N."/>
            <person name="Fluegel L."/>
            <person name="Davis C.M."/>
            <person name="Simpson J.R."/>
            <person name="Lauterbach L."/>
            <person name="Steele A.D."/>
            <person name="Gui C."/>
            <person name="Meng S."/>
            <person name="Li G."/>
            <person name="Viehrig K."/>
            <person name="Ye F."/>
            <person name="Su P."/>
            <person name="Kiefer A.F."/>
            <person name="Nichols A."/>
            <person name="Cepeda A.J."/>
            <person name="Yan W."/>
            <person name="Fan B."/>
            <person name="Jiang Y."/>
            <person name="Adhikari A."/>
            <person name="Zheng C.-J."/>
            <person name="Schuster L."/>
            <person name="Cowan T.M."/>
            <person name="Smanski M.J."/>
            <person name="Chevrette M.G."/>
            <person name="De Carvalho L.P.S."/>
            <person name="Shen B."/>
        </authorList>
    </citation>
    <scope>NUCLEOTIDE SEQUENCE [LARGE SCALE GENOMIC DNA]</scope>
    <source>
        <strain evidence="4 5">NPDC002593</strain>
    </source>
</reference>
<comment type="similarity">
    <text evidence="1 3">Belongs to the short-chain dehydrogenases/reductases (SDR) family.</text>
</comment>
<evidence type="ECO:0000256" key="3">
    <source>
        <dbReference type="RuleBase" id="RU000363"/>
    </source>
</evidence>
<evidence type="ECO:0000256" key="2">
    <source>
        <dbReference type="ARBA" id="ARBA00023002"/>
    </source>
</evidence>
<proteinExistence type="inferred from homology"/>
<keyword evidence="2 4" id="KW-0560">Oxidoreductase</keyword>
<accession>A0ABW6SC54</accession>
<organism evidence="4 5">
    <name type="scientific">Nocardia jiangxiensis</name>
    <dbReference type="NCBI Taxonomy" id="282685"/>
    <lineage>
        <taxon>Bacteria</taxon>
        <taxon>Bacillati</taxon>
        <taxon>Actinomycetota</taxon>
        <taxon>Actinomycetes</taxon>
        <taxon>Mycobacteriales</taxon>
        <taxon>Nocardiaceae</taxon>
        <taxon>Nocardia</taxon>
    </lineage>
</organism>
<protein>
    <submittedName>
        <fullName evidence="4">SDR family NAD(P)-dependent oxidoreductase</fullName>
        <ecNumber evidence="4">1.1.1.-</ecNumber>
    </submittedName>
</protein>
<dbReference type="InterPro" id="IPR036291">
    <property type="entry name" value="NAD(P)-bd_dom_sf"/>
</dbReference>
<comment type="caution">
    <text evidence="4">The sequence shown here is derived from an EMBL/GenBank/DDBJ whole genome shotgun (WGS) entry which is preliminary data.</text>
</comment>
<dbReference type="PROSITE" id="PS00061">
    <property type="entry name" value="ADH_SHORT"/>
    <property type="match status" value="1"/>
</dbReference>
<dbReference type="PANTHER" id="PTHR43669">
    <property type="entry name" value="5-KETO-D-GLUCONATE 5-REDUCTASE"/>
    <property type="match status" value="1"/>
</dbReference>
<dbReference type="EC" id="1.1.1.-" evidence="4"/>
<dbReference type="PRINTS" id="PR00081">
    <property type="entry name" value="GDHRDH"/>
</dbReference>
<dbReference type="SUPFAM" id="SSF51735">
    <property type="entry name" value="NAD(P)-binding Rossmann-fold domains"/>
    <property type="match status" value="1"/>
</dbReference>
<gene>
    <name evidence="4" type="ORF">ACFYXQ_39700</name>
</gene>
<dbReference type="CDD" id="cd05233">
    <property type="entry name" value="SDR_c"/>
    <property type="match status" value="1"/>
</dbReference>
<dbReference type="PANTHER" id="PTHR43669:SF3">
    <property type="entry name" value="ALCOHOL DEHYDROGENASE, PUTATIVE (AFU_ORTHOLOGUE AFUA_3G03445)-RELATED"/>
    <property type="match status" value="1"/>
</dbReference>
<sequence>MRPEHGSAAVEQSARLAGKHLFVTGGTRGIGLAITAAALARGARVSFVGTTSDGVRNAEADLHNSGADVAGFQADVTDEAAVHAAVTAASERFGPIDVLVANAGRSSVHGPLRDSSPAAWWSDVSVNVLGVAHCAAAVLPSMTERGMGRIIAMVSGTAGRPSPYNSAYSCSKAAVVRLVDCLAEEVREDGIAVFALRPGNVQTDMLAAFAESEEIRRWIPGDIARLRPQSPDRAVAATLWLAEGDGDALSGRWIDAEDDLPALAARAGDIAAADLYQLRRRKA</sequence>
<keyword evidence="5" id="KW-1185">Reference proteome</keyword>
<dbReference type="PRINTS" id="PR00080">
    <property type="entry name" value="SDRFAMILY"/>
</dbReference>
<evidence type="ECO:0000313" key="5">
    <source>
        <dbReference type="Proteomes" id="UP001601992"/>
    </source>
</evidence>
<dbReference type="EMBL" id="JBIAQY010000022">
    <property type="protein sequence ID" value="MFF3573892.1"/>
    <property type="molecule type" value="Genomic_DNA"/>
</dbReference>